<organism evidence="2 3">
    <name type="scientific">Wenxinia marina DSM 24838</name>
    <dbReference type="NCBI Taxonomy" id="1123501"/>
    <lineage>
        <taxon>Bacteria</taxon>
        <taxon>Pseudomonadati</taxon>
        <taxon>Pseudomonadota</taxon>
        <taxon>Alphaproteobacteria</taxon>
        <taxon>Rhodobacterales</taxon>
        <taxon>Roseobacteraceae</taxon>
        <taxon>Wenxinia</taxon>
    </lineage>
</organism>
<dbReference type="InterPro" id="IPR009506">
    <property type="entry name" value="YjiS-like"/>
</dbReference>
<sequence>MIHHDETDMTALPRTRPFLPGRLALAGAPLQMFAVWRQRRTLGQLDAHRLADLGLTAAEADAEARRPLWDVPARWRA</sequence>
<evidence type="ECO:0000313" key="3">
    <source>
        <dbReference type="Proteomes" id="UP000035100"/>
    </source>
</evidence>
<name>A0A0D0Q791_9RHOB</name>
<evidence type="ECO:0000259" key="1">
    <source>
        <dbReference type="Pfam" id="PF06568"/>
    </source>
</evidence>
<keyword evidence="3" id="KW-1185">Reference proteome</keyword>
<dbReference type="RefSeq" id="WP_018301775.1">
    <property type="nucleotide sequence ID" value="NZ_KB902279.1"/>
</dbReference>
<accession>A0A0D0Q791</accession>
<dbReference type="EMBL" id="AONG01000014">
    <property type="protein sequence ID" value="KIQ68337.1"/>
    <property type="molecule type" value="Genomic_DNA"/>
</dbReference>
<evidence type="ECO:0000313" key="2">
    <source>
        <dbReference type="EMBL" id="KIQ68337.1"/>
    </source>
</evidence>
<protein>
    <submittedName>
        <fullName evidence="2">Putative conserved small protein</fullName>
    </submittedName>
</protein>
<reference evidence="2 3" key="1">
    <citation type="submission" date="2013-01" db="EMBL/GenBank/DDBJ databases">
        <authorList>
            <person name="Fiebig A."/>
            <person name="Goeker M."/>
            <person name="Klenk H.-P.P."/>
        </authorList>
    </citation>
    <scope>NUCLEOTIDE SEQUENCE [LARGE SCALE GENOMIC DNA]</scope>
    <source>
        <strain evidence="2 3">DSM 24838</strain>
    </source>
</reference>
<dbReference type="Pfam" id="PF06568">
    <property type="entry name" value="YjiS-like"/>
    <property type="match status" value="1"/>
</dbReference>
<comment type="caution">
    <text evidence="2">The sequence shown here is derived from an EMBL/GenBank/DDBJ whole genome shotgun (WGS) entry which is preliminary data.</text>
</comment>
<dbReference type="AlphaFoldDB" id="A0A0D0Q791"/>
<gene>
    <name evidence="2" type="ORF">Wenmar_02983</name>
</gene>
<proteinExistence type="predicted"/>
<feature type="domain" description="YjiS-like" evidence="1">
    <location>
        <begin position="36"/>
        <end position="60"/>
    </location>
</feature>
<dbReference type="STRING" id="1123501.Wenmar_02983"/>
<dbReference type="Proteomes" id="UP000035100">
    <property type="component" value="Unassembled WGS sequence"/>
</dbReference>